<evidence type="ECO:0000313" key="3">
    <source>
        <dbReference type="Proteomes" id="UP000299102"/>
    </source>
</evidence>
<keyword evidence="1" id="KW-0812">Transmembrane</keyword>
<feature type="transmembrane region" description="Helical" evidence="1">
    <location>
        <begin position="12"/>
        <end position="37"/>
    </location>
</feature>
<reference evidence="2 3" key="1">
    <citation type="journal article" date="2019" name="Commun. Biol.">
        <title>The bagworm genome reveals a unique fibroin gene that provides high tensile strength.</title>
        <authorList>
            <person name="Kono N."/>
            <person name="Nakamura H."/>
            <person name="Ohtoshi R."/>
            <person name="Tomita M."/>
            <person name="Numata K."/>
            <person name="Arakawa K."/>
        </authorList>
    </citation>
    <scope>NUCLEOTIDE SEQUENCE [LARGE SCALE GENOMIC DNA]</scope>
</reference>
<evidence type="ECO:0000256" key="1">
    <source>
        <dbReference type="SAM" id="Phobius"/>
    </source>
</evidence>
<comment type="caution">
    <text evidence="2">The sequence shown here is derived from an EMBL/GenBank/DDBJ whole genome shotgun (WGS) entry which is preliminary data.</text>
</comment>
<dbReference type="AlphaFoldDB" id="A0A4C1ZPF8"/>
<name>A0A4C1ZPF8_EUMVA</name>
<organism evidence="2 3">
    <name type="scientific">Eumeta variegata</name>
    <name type="common">Bagworm moth</name>
    <name type="synonym">Eumeta japonica</name>
    <dbReference type="NCBI Taxonomy" id="151549"/>
    <lineage>
        <taxon>Eukaryota</taxon>
        <taxon>Metazoa</taxon>
        <taxon>Ecdysozoa</taxon>
        <taxon>Arthropoda</taxon>
        <taxon>Hexapoda</taxon>
        <taxon>Insecta</taxon>
        <taxon>Pterygota</taxon>
        <taxon>Neoptera</taxon>
        <taxon>Endopterygota</taxon>
        <taxon>Lepidoptera</taxon>
        <taxon>Glossata</taxon>
        <taxon>Ditrysia</taxon>
        <taxon>Tineoidea</taxon>
        <taxon>Psychidae</taxon>
        <taxon>Oiketicinae</taxon>
        <taxon>Eumeta</taxon>
    </lineage>
</organism>
<gene>
    <name evidence="2" type="ORF">EVAR_60347_1</name>
</gene>
<dbReference type="EMBL" id="BGZK01001984">
    <property type="protein sequence ID" value="GBP89222.1"/>
    <property type="molecule type" value="Genomic_DNA"/>
</dbReference>
<keyword evidence="1" id="KW-1133">Transmembrane helix</keyword>
<proteinExistence type="predicted"/>
<evidence type="ECO:0000313" key="2">
    <source>
        <dbReference type="EMBL" id="GBP89222.1"/>
    </source>
</evidence>
<protein>
    <submittedName>
        <fullName evidence="2">Uncharacterized protein</fullName>
    </submittedName>
</protein>
<keyword evidence="3" id="KW-1185">Reference proteome</keyword>
<dbReference type="Proteomes" id="UP000299102">
    <property type="component" value="Unassembled WGS sequence"/>
</dbReference>
<keyword evidence="1" id="KW-0472">Membrane</keyword>
<accession>A0A4C1ZPF8</accession>
<sequence length="101" mass="11127">MNSFISYGRCTLSIIILAPIPLWILTLLLFMSVCFTLDSDRGPAFDSDLGTTHFNSIHTLNSNLSEILDFGLAARTACGSNFAISYNSDLDGAVLFTVWHY</sequence>